<comment type="caution">
    <text evidence="1">The sequence shown here is derived from an EMBL/GenBank/DDBJ whole genome shotgun (WGS) entry which is preliminary data.</text>
</comment>
<dbReference type="EMBL" id="JBAHYK010001029">
    <property type="protein sequence ID" value="KAL0569907.1"/>
    <property type="molecule type" value="Genomic_DNA"/>
</dbReference>
<name>A0ABR3F3U2_9AGAR</name>
<gene>
    <name evidence="1" type="ORF">V5O48_012053</name>
</gene>
<reference evidence="1 2" key="1">
    <citation type="submission" date="2024-02" db="EMBL/GenBank/DDBJ databases">
        <title>A draft genome for the cacao thread blight pathogen Marasmius crinis-equi.</title>
        <authorList>
            <person name="Cohen S.P."/>
            <person name="Baruah I.K."/>
            <person name="Amoako-Attah I."/>
            <person name="Bukari Y."/>
            <person name="Meinhardt L.W."/>
            <person name="Bailey B.A."/>
        </authorList>
    </citation>
    <scope>NUCLEOTIDE SEQUENCE [LARGE SCALE GENOMIC DNA]</scope>
    <source>
        <strain evidence="1 2">GH-76</strain>
    </source>
</reference>
<evidence type="ECO:0000313" key="1">
    <source>
        <dbReference type="EMBL" id="KAL0569907.1"/>
    </source>
</evidence>
<evidence type="ECO:0000313" key="2">
    <source>
        <dbReference type="Proteomes" id="UP001465976"/>
    </source>
</evidence>
<protein>
    <submittedName>
        <fullName evidence="1">Uncharacterized protein</fullName>
    </submittedName>
</protein>
<organism evidence="1 2">
    <name type="scientific">Marasmius crinis-equi</name>
    <dbReference type="NCBI Taxonomy" id="585013"/>
    <lineage>
        <taxon>Eukaryota</taxon>
        <taxon>Fungi</taxon>
        <taxon>Dikarya</taxon>
        <taxon>Basidiomycota</taxon>
        <taxon>Agaricomycotina</taxon>
        <taxon>Agaricomycetes</taxon>
        <taxon>Agaricomycetidae</taxon>
        <taxon>Agaricales</taxon>
        <taxon>Marasmiineae</taxon>
        <taxon>Marasmiaceae</taxon>
        <taxon>Marasmius</taxon>
    </lineage>
</organism>
<sequence length="134" mass="14224">MTEDYTPPTPLTTSSTFSNASFSSFTASSISSCTSVSTLTVQEDICPIPTGAVVPRSPPPNAATKRKVTMSFTQRRGYTLTLVLDWDPSLASVAKGALEPRAGALPRRKKAVGTVPGTAVTQEAKQFEFNVQLV</sequence>
<accession>A0ABR3F3U2</accession>
<keyword evidence="2" id="KW-1185">Reference proteome</keyword>
<proteinExistence type="predicted"/>
<dbReference type="Proteomes" id="UP001465976">
    <property type="component" value="Unassembled WGS sequence"/>
</dbReference>